<dbReference type="Gene3D" id="3.40.50.150">
    <property type="entry name" value="Vaccinia Virus protein VP39"/>
    <property type="match status" value="1"/>
</dbReference>
<evidence type="ECO:0000313" key="3">
    <source>
        <dbReference type="Proteomes" id="UP000176186"/>
    </source>
</evidence>
<name>A0A1F6BFG5_9BACT</name>
<dbReference type="AlphaFoldDB" id="A0A1F6BFG5"/>
<dbReference type="Pfam" id="PF08241">
    <property type="entry name" value="Methyltransf_11"/>
    <property type="match status" value="1"/>
</dbReference>
<reference evidence="2 3" key="1">
    <citation type="journal article" date="2016" name="Nat. Commun.">
        <title>Thousands of microbial genomes shed light on interconnected biogeochemical processes in an aquifer system.</title>
        <authorList>
            <person name="Anantharaman K."/>
            <person name="Brown C.T."/>
            <person name="Hug L.A."/>
            <person name="Sharon I."/>
            <person name="Castelle C.J."/>
            <person name="Probst A.J."/>
            <person name="Thomas B.C."/>
            <person name="Singh A."/>
            <person name="Wilkins M.J."/>
            <person name="Karaoz U."/>
            <person name="Brodie E.L."/>
            <person name="Williams K.H."/>
            <person name="Hubbard S.S."/>
            <person name="Banfield J.F."/>
        </authorList>
    </citation>
    <scope>NUCLEOTIDE SEQUENCE [LARGE SCALE GENOMIC DNA]</scope>
</reference>
<dbReference type="InterPro" id="IPR013216">
    <property type="entry name" value="Methyltransf_11"/>
</dbReference>
<comment type="caution">
    <text evidence="2">The sequence shown here is derived from an EMBL/GenBank/DDBJ whole genome shotgun (WGS) entry which is preliminary data.</text>
</comment>
<evidence type="ECO:0000313" key="2">
    <source>
        <dbReference type="EMBL" id="OGG35650.1"/>
    </source>
</evidence>
<organism evidence="2 3">
    <name type="scientific">Candidatus Gottesmanbacteria bacterium RIFOXYB1_FULL_47_11</name>
    <dbReference type="NCBI Taxonomy" id="1798401"/>
    <lineage>
        <taxon>Bacteria</taxon>
        <taxon>Candidatus Gottesmaniibacteriota</taxon>
    </lineage>
</organism>
<evidence type="ECO:0000259" key="1">
    <source>
        <dbReference type="Pfam" id="PF08241"/>
    </source>
</evidence>
<dbReference type="InterPro" id="IPR029063">
    <property type="entry name" value="SAM-dependent_MTases_sf"/>
</dbReference>
<protein>
    <recommendedName>
        <fullName evidence="1">Methyltransferase type 11 domain-containing protein</fullName>
    </recommendedName>
</protein>
<dbReference type="SUPFAM" id="SSF53335">
    <property type="entry name" value="S-adenosyl-L-methionine-dependent methyltransferases"/>
    <property type="match status" value="1"/>
</dbReference>
<feature type="domain" description="Methyltransferase type 11" evidence="1">
    <location>
        <begin position="35"/>
        <end position="117"/>
    </location>
</feature>
<gene>
    <name evidence="2" type="ORF">A2363_04445</name>
</gene>
<dbReference type="Proteomes" id="UP000176186">
    <property type="component" value="Unassembled WGS sequence"/>
</dbReference>
<sequence>MGRKTVEKTMSILSGYVGKQKKLLAPYIGGAKSLLDFGCGDLSLSQLLHKEFPALAITSVDVVDSGVRERGITYMLYDGKTLPFGDRVFDVAISYHVFHHTGDPRAVFAEVSRVTKKTMLIVEPCYRNRIDLFLMKIVDRLGNGWRGVTIPMPFTFQREATWRRYGREFRWTVAETKTVGVLPAWLPIGETKLFVLTRAPSRYTKSAP</sequence>
<dbReference type="EMBL" id="MFKE01000010">
    <property type="protein sequence ID" value="OGG35650.1"/>
    <property type="molecule type" value="Genomic_DNA"/>
</dbReference>
<proteinExistence type="predicted"/>
<accession>A0A1F6BFG5</accession>
<dbReference type="GO" id="GO:0008757">
    <property type="term" value="F:S-adenosylmethionine-dependent methyltransferase activity"/>
    <property type="evidence" value="ECO:0007669"/>
    <property type="project" value="InterPro"/>
</dbReference>
<dbReference type="STRING" id="1798401.A2363_04445"/>